<proteinExistence type="predicted"/>
<comment type="subunit">
    <text evidence="2">The complex is composed of two ATP-binding proteins (LsrA), two transmembrane proteins (LsrC and LsrD) and a solute-binding protein (LsrB).</text>
</comment>
<comment type="subcellular location">
    <subcellularLocation>
        <location evidence="1">Cell membrane</location>
        <topology evidence="1">Multi-pass membrane protein</topology>
    </subcellularLocation>
</comment>
<feature type="transmembrane region" description="Helical" evidence="11">
    <location>
        <begin position="42"/>
        <end position="65"/>
    </location>
</feature>
<dbReference type="CDD" id="cd06579">
    <property type="entry name" value="TM_PBP1_transp_AraH_like"/>
    <property type="match status" value="1"/>
</dbReference>
<dbReference type="Proteomes" id="UP001461341">
    <property type="component" value="Chromosome"/>
</dbReference>
<evidence type="ECO:0000256" key="3">
    <source>
        <dbReference type="ARBA" id="ARBA00022448"/>
    </source>
</evidence>
<dbReference type="PANTHER" id="PTHR32196:SF29">
    <property type="entry name" value="AUTOINDUCER 2 IMPORT SYSTEM PERMEASE PROTEIN LSRC"/>
    <property type="match status" value="1"/>
</dbReference>
<feature type="transmembrane region" description="Helical" evidence="11">
    <location>
        <begin position="159"/>
        <end position="179"/>
    </location>
</feature>
<feature type="transmembrane region" description="Helical" evidence="11">
    <location>
        <begin position="77"/>
        <end position="107"/>
    </location>
</feature>
<dbReference type="RefSeq" id="WP_369018224.1">
    <property type="nucleotide sequence ID" value="NZ_CP121689.1"/>
</dbReference>
<keyword evidence="5" id="KW-0997">Cell inner membrane</keyword>
<dbReference type="InterPro" id="IPR001851">
    <property type="entry name" value="ABC_transp_permease"/>
</dbReference>
<evidence type="ECO:0000256" key="11">
    <source>
        <dbReference type="SAM" id="Phobius"/>
    </source>
</evidence>
<keyword evidence="6 11" id="KW-0812">Transmembrane</keyword>
<protein>
    <recommendedName>
        <fullName evidence="10">Autoinducer 2 import system permease protein LsrC</fullName>
    </recommendedName>
</protein>
<dbReference type="PANTHER" id="PTHR32196">
    <property type="entry name" value="ABC TRANSPORTER PERMEASE PROTEIN YPHD-RELATED-RELATED"/>
    <property type="match status" value="1"/>
</dbReference>
<keyword evidence="7 11" id="KW-1133">Transmembrane helix</keyword>
<feature type="transmembrane region" description="Helical" evidence="11">
    <location>
        <begin position="250"/>
        <end position="277"/>
    </location>
</feature>
<evidence type="ECO:0000256" key="6">
    <source>
        <dbReference type="ARBA" id="ARBA00022692"/>
    </source>
</evidence>
<dbReference type="EMBL" id="CP121689">
    <property type="protein sequence ID" value="WZL76069.1"/>
    <property type="molecule type" value="Genomic_DNA"/>
</dbReference>
<feature type="transmembrane region" description="Helical" evidence="11">
    <location>
        <begin position="12"/>
        <end position="30"/>
    </location>
</feature>
<organism evidence="12 13">
    <name type="scientific">Thermatribacter velox</name>
    <dbReference type="NCBI Taxonomy" id="3039681"/>
    <lineage>
        <taxon>Bacteria</taxon>
        <taxon>Pseudomonadati</taxon>
        <taxon>Atribacterota</taxon>
        <taxon>Atribacteria</taxon>
        <taxon>Atribacterales</taxon>
        <taxon>Thermatribacteraceae</taxon>
        <taxon>Thermatribacter</taxon>
    </lineage>
</organism>
<gene>
    <name evidence="12" type="ORF">QBE54_10920</name>
</gene>
<evidence type="ECO:0000256" key="10">
    <source>
        <dbReference type="ARBA" id="ARBA00039382"/>
    </source>
</evidence>
<keyword evidence="8 11" id="KW-0472">Membrane</keyword>
<feature type="transmembrane region" description="Helical" evidence="11">
    <location>
        <begin position="210"/>
        <end position="229"/>
    </location>
</feature>
<keyword evidence="3" id="KW-0813">Transport</keyword>
<evidence type="ECO:0000313" key="12">
    <source>
        <dbReference type="EMBL" id="WZL76069.1"/>
    </source>
</evidence>
<evidence type="ECO:0000256" key="9">
    <source>
        <dbReference type="ARBA" id="ARBA00025439"/>
    </source>
</evidence>
<evidence type="ECO:0000256" key="1">
    <source>
        <dbReference type="ARBA" id="ARBA00004651"/>
    </source>
</evidence>
<feature type="transmembrane region" description="Helical" evidence="11">
    <location>
        <begin position="289"/>
        <end position="308"/>
    </location>
</feature>
<keyword evidence="4" id="KW-1003">Cell membrane</keyword>
<comment type="function">
    <text evidence="9">Part of the ABC transporter complex LsrABCD involved in autoinducer 2 (AI-2) import. Probably responsible for the translocation of the substrate across the membrane.</text>
</comment>
<keyword evidence="13" id="KW-1185">Reference proteome</keyword>
<evidence type="ECO:0000256" key="7">
    <source>
        <dbReference type="ARBA" id="ARBA00022989"/>
    </source>
</evidence>
<reference evidence="12 13" key="1">
    <citation type="submission" date="2023-03" db="EMBL/GenBank/DDBJ databases">
        <title>Novel Species.</title>
        <authorList>
            <person name="Ma S."/>
        </authorList>
    </citation>
    <scope>NUCLEOTIDE SEQUENCE [LARGE SCALE GENOMIC DNA]</scope>
    <source>
        <strain evidence="12 13">B11</strain>
    </source>
</reference>
<name>A0ABZ2YE11_9BACT</name>
<sequence length="312" mass="32729">MIHWETIVKRREFSVLILIGALVVVFSIFTERFLSINNISNLLLQTAGIVTASIGMTMVIITAGIDVSVGSTMGMACAVSGLALTAGLPALLVFIVAIAVGLIIGLFNGALIAYGEIPPIIVTLGTMNLVRALMYQVLGGRWISGIPPTIRFIGLGKMLGIPISTWIAGFLIIAFTYFLNMRPLGRYIYAVGNNQEAARISGINLKTTLVFVYALTGALVGFAGLIYVARTGIVQTNTGMGFELDVIAAVVLGGTSILGGRGTVVGSLLGALLVGIIKNGMILLNVPALSEGLVIGVLIIVSVLLDLLRSKR</sequence>
<evidence type="ECO:0000256" key="4">
    <source>
        <dbReference type="ARBA" id="ARBA00022475"/>
    </source>
</evidence>
<evidence type="ECO:0000256" key="5">
    <source>
        <dbReference type="ARBA" id="ARBA00022519"/>
    </source>
</evidence>
<evidence type="ECO:0000313" key="13">
    <source>
        <dbReference type="Proteomes" id="UP001461341"/>
    </source>
</evidence>
<evidence type="ECO:0000256" key="2">
    <source>
        <dbReference type="ARBA" id="ARBA00011262"/>
    </source>
</evidence>
<dbReference type="Pfam" id="PF02653">
    <property type="entry name" value="BPD_transp_2"/>
    <property type="match status" value="1"/>
</dbReference>
<accession>A0ABZ2YE11</accession>
<evidence type="ECO:0000256" key="8">
    <source>
        <dbReference type="ARBA" id="ARBA00023136"/>
    </source>
</evidence>